<comment type="similarity">
    <text evidence="1">Belongs to the bacterial solute-binding protein 1 family. WtpA subfamily.</text>
</comment>
<proteinExistence type="inferred from homology"/>
<evidence type="ECO:0008006" key="3">
    <source>
        <dbReference type="Google" id="ProtNLM"/>
    </source>
</evidence>
<organism evidence="2">
    <name type="scientific">marine sediment metagenome</name>
    <dbReference type="NCBI Taxonomy" id="412755"/>
    <lineage>
        <taxon>unclassified sequences</taxon>
        <taxon>metagenomes</taxon>
        <taxon>ecological metagenomes</taxon>
    </lineage>
</organism>
<dbReference type="PANTHER" id="PTHR30632">
    <property type="entry name" value="MOLYBDATE-BINDING PERIPLASMIC PROTEIN"/>
    <property type="match status" value="1"/>
</dbReference>
<protein>
    <recommendedName>
        <fullName evidence="3">PBP domain-containing protein</fullName>
    </recommendedName>
</protein>
<dbReference type="Gene3D" id="3.40.190.10">
    <property type="entry name" value="Periplasmic binding protein-like II"/>
    <property type="match status" value="1"/>
</dbReference>
<dbReference type="PANTHER" id="PTHR30632:SF16">
    <property type="entry name" value="MOLYBDATE_TUNGSTATE-BINDING PROTEIN WTPA"/>
    <property type="match status" value="1"/>
</dbReference>
<gene>
    <name evidence="2" type="ORF">S01H1_32403</name>
</gene>
<dbReference type="Pfam" id="PF13531">
    <property type="entry name" value="SBP_bac_11"/>
    <property type="match status" value="1"/>
</dbReference>
<dbReference type="GO" id="GO:0015689">
    <property type="term" value="P:molybdate ion transport"/>
    <property type="evidence" value="ECO:0007669"/>
    <property type="project" value="TreeGrafter"/>
</dbReference>
<accession>X0VQP2</accession>
<dbReference type="EMBL" id="BARS01020058">
    <property type="protein sequence ID" value="GAG02886.1"/>
    <property type="molecule type" value="Genomic_DNA"/>
</dbReference>
<name>X0VQP2_9ZZZZ</name>
<dbReference type="GO" id="GO:0030973">
    <property type="term" value="F:molybdate ion binding"/>
    <property type="evidence" value="ECO:0007669"/>
    <property type="project" value="TreeGrafter"/>
</dbReference>
<dbReference type="InterPro" id="IPR050682">
    <property type="entry name" value="ModA/WtpA"/>
</dbReference>
<evidence type="ECO:0000313" key="2">
    <source>
        <dbReference type="EMBL" id="GAG02886.1"/>
    </source>
</evidence>
<dbReference type="SUPFAM" id="SSF53850">
    <property type="entry name" value="Periplasmic binding protein-like II"/>
    <property type="match status" value="1"/>
</dbReference>
<reference evidence="2" key="1">
    <citation type="journal article" date="2014" name="Front. Microbiol.">
        <title>High frequency of phylogenetically diverse reductive dehalogenase-homologous genes in deep subseafloor sedimentary metagenomes.</title>
        <authorList>
            <person name="Kawai M."/>
            <person name="Futagami T."/>
            <person name="Toyoda A."/>
            <person name="Takaki Y."/>
            <person name="Nishi S."/>
            <person name="Hori S."/>
            <person name="Arai W."/>
            <person name="Tsubouchi T."/>
            <person name="Morono Y."/>
            <person name="Uchiyama I."/>
            <person name="Ito T."/>
            <person name="Fujiyama A."/>
            <person name="Inagaki F."/>
            <person name="Takami H."/>
        </authorList>
    </citation>
    <scope>NUCLEOTIDE SEQUENCE</scope>
    <source>
        <strain evidence="2">Expedition CK06-06</strain>
    </source>
</reference>
<sequence>MELIASLQSGDLDYAFEYRSVAAQHNLTFIELDEAINLSNVTYEDFYKKASVQIMKEPGPPPTYKTESGEPIVYGITILKNAENKDLAVEFVAFLLSEQGQDVMESNGQPFIEPLLCDYPGNLPAELKEVL</sequence>
<evidence type="ECO:0000256" key="1">
    <source>
        <dbReference type="ARBA" id="ARBA00009438"/>
    </source>
</evidence>
<dbReference type="AlphaFoldDB" id="X0VQP2"/>
<comment type="caution">
    <text evidence="2">The sequence shown here is derived from an EMBL/GenBank/DDBJ whole genome shotgun (WGS) entry which is preliminary data.</text>
</comment>